<proteinExistence type="predicted"/>
<protein>
    <submittedName>
        <fullName evidence="1">Histidine phosphatase family protein</fullName>
    </submittedName>
</protein>
<comment type="caution">
    <text evidence="1">The sequence shown here is derived from an EMBL/GenBank/DDBJ whole genome shotgun (WGS) entry which is preliminary data.</text>
</comment>
<dbReference type="InterPro" id="IPR013078">
    <property type="entry name" value="His_Pase_superF_clade-1"/>
</dbReference>
<dbReference type="PANTHER" id="PTHR48100">
    <property type="entry name" value="BROAD-SPECIFICITY PHOSPHATASE YOR283W-RELATED"/>
    <property type="match status" value="1"/>
</dbReference>
<dbReference type="Proteomes" id="UP001196980">
    <property type="component" value="Unassembled WGS sequence"/>
</dbReference>
<dbReference type="Pfam" id="PF00300">
    <property type="entry name" value="His_Phos_1"/>
    <property type="match status" value="1"/>
</dbReference>
<dbReference type="Gene3D" id="3.40.50.1240">
    <property type="entry name" value="Phosphoglycerate mutase-like"/>
    <property type="match status" value="1"/>
</dbReference>
<dbReference type="InterPro" id="IPR029033">
    <property type="entry name" value="His_PPase_superfam"/>
</dbReference>
<keyword evidence="2" id="KW-1185">Reference proteome</keyword>
<dbReference type="CDD" id="cd07067">
    <property type="entry name" value="HP_PGM_like"/>
    <property type="match status" value="1"/>
</dbReference>
<gene>
    <name evidence="1" type="ORF">HWQ67_13650</name>
</gene>
<dbReference type="RefSeq" id="WP_218253244.1">
    <property type="nucleotide sequence ID" value="NZ_JABXWD010000299.1"/>
</dbReference>
<dbReference type="InterPro" id="IPR050275">
    <property type="entry name" value="PGM_Phosphatase"/>
</dbReference>
<evidence type="ECO:0000313" key="2">
    <source>
        <dbReference type="Proteomes" id="UP001196980"/>
    </source>
</evidence>
<accession>A0ABS6S1A2</accession>
<dbReference type="PIRSF" id="PIRSF000709">
    <property type="entry name" value="6PFK_2-Ptase"/>
    <property type="match status" value="1"/>
</dbReference>
<sequence length="214" mass="24020">MTTTVYLLRHGKTIGDNERRYKGHTDVPLSDEGIKQAARSARYIKKRECPAAIKGHASTGIQGLYCSDLSRTIESAEMIGKPFNLSPIKVEGLRERHFGRWEGMTFDEVSQTYPQEFDLWAKNPLAFSPIDGESTLDVSARVMPVFYDIIAGHKNEAIVIVAHGGVNRVILATLLGVPLENLFRIEQDFNCINIIEFHEDLPVVKALNYVAEFN</sequence>
<dbReference type="SUPFAM" id="SSF53254">
    <property type="entry name" value="Phosphoglycerate mutase-like"/>
    <property type="match status" value="1"/>
</dbReference>
<name>A0ABS6S1A2_9BACT</name>
<evidence type="ECO:0000313" key="1">
    <source>
        <dbReference type="EMBL" id="MBV6342629.1"/>
    </source>
</evidence>
<dbReference type="PANTHER" id="PTHR48100:SF10">
    <property type="entry name" value="2-CARBOXY-D-ARABINITOL-1-PHOSPHATASE-RELATED"/>
    <property type="match status" value="1"/>
</dbReference>
<reference evidence="1 2" key="1">
    <citation type="journal article" date="2020" name="J Geophys Res Biogeosci">
        <title>Magnetotaxis as an Adaptation to Enable Bacterial Shuttling of Microbial Sulfur and Sulfur Cycling Across Aquatic Oxic#Anoxic Interfaces.</title>
        <authorList>
            <person name="Li J."/>
            <person name="Liu P."/>
            <person name="Wang J."/>
            <person name="Roberts A.P."/>
            <person name="Pan Y."/>
        </authorList>
    </citation>
    <scope>NUCLEOTIDE SEQUENCE [LARGE SCALE GENOMIC DNA]</scope>
    <source>
        <strain evidence="1 2">MYR-1_YQ</strain>
    </source>
</reference>
<dbReference type="SMART" id="SM00855">
    <property type="entry name" value="PGAM"/>
    <property type="match status" value="1"/>
</dbReference>
<dbReference type="EMBL" id="JABXWD010000299">
    <property type="protein sequence ID" value="MBV6342629.1"/>
    <property type="molecule type" value="Genomic_DNA"/>
</dbReference>
<organism evidence="1 2">
    <name type="scientific">Candidatus Magnetobacterium casense</name>
    <dbReference type="NCBI Taxonomy" id="1455061"/>
    <lineage>
        <taxon>Bacteria</taxon>
        <taxon>Pseudomonadati</taxon>
        <taxon>Nitrospirota</taxon>
        <taxon>Thermodesulfovibrionia</taxon>
        <taxon>Thermodesulfovibrionales</taxon>
        <taxon>Candidatus Magnetobacteriaceae</taxon>
        <taxon>Candidatus Magnetobacterium</taxon>
    </lineage>
</organism>